<name>A0AC61PQC2_9FIRM</name>
<reference evidence="1" key="1">
    <citation type="submission" date="2017-04" db="EMBL/GenBank/DDBJ databases">
        <authorList>
            <person name="Varghese N."/>
            <person name="Submissions S."/>
        </authorList>
    </citation>
    <scope>NUCLEOTIDE SEQUENCE</scope>
    <source>
        <strain evidence="1">WTE2008</strain>
    </source>
</reference>
<gene>
    <name evidence="1" type="ORF">SAMN06297397_3086</name>
</gene>
<accession>A0AC61PQC2</accession>
<organism evidence="1 2">
    <name type="scientific">Aristaeella lactis</name>
    <dbReference type="NCBI Taxonomy" id="3046383"/>
    <lineage>
        <taxon>Bacteria</taxon>
        <taxon>Bacillati</taxon>
        <taxon>Bacillota</taxon>
        <taxon>Clostridia</taxon>
        <taxon>Eubacteriales</taxon>
        <taxon>Aristaeellaceae</taxon>
        <taxon>Aristaeella</taxon>
    </lineage>
</organism>
<dbReference type="EMBL" id="FWXZ01000009">
    <property type="protein sequence ID" value="SMC90838.1"/>
    <property type="molecule type" value="Genomic_DNA"/>
</dbReference>
<evidence type="ECO:0000313" key="1">
    <source>
        <dbReference type="EMBL" id="SMC90838.1"/>
    </source>
</evidence>
<proteinExistence type="predicted"/>
<keyword evidence="2" id="KW-1185">Reference proteome</keyword>
<protein>
    <submittedName>
        <fullName evidence="1">Uncharacterized protein</fullName>
    </submittedName>
</protein>
<sequence length="388" mass="43331">MKISKKDALTWFRFFAELPEDEPLGCRQQEISLAVFSQIETAVEARRKKMLAAIPGLRAVVPGTEGVKPWEPDIPVCTLFVGPEKQFPAGCRSCLLGTGLSAVRKTNRCNMACPFCYDYGMLDEIEPIGEGLWEIGGGRYREEDLPLLFALQGKPTGIAYVYLEPFMEIEKYYGIIRRFHEAGVHQHMYTNGVNASEENLKALGEAGLDELRFNLGASGAADRVIDAMAAAKKYIPQVGIETPMTREFFKALNAKKEKILATGIDFMNCAELHLNDNNIANYAGEPMYFCRMGYLSPIISRDLTLQVMKTAAEEQWPITVHDCSNKTKIARDLNLAAREGGWFGRSVYGREIGAIPYAAFLPSLEDETLVFTEEEELPRGYRPGEIVL</sequence>
<evidence type="ECO:0000313" key="2">
    <source>
        <dbReference type="Proteomes" id="UP000192328"/>
    </source>
</evidence>
<comment type="caution">
    <text evidence="1">The sequence shown here is derived from an EMBL/GenBank/DDBJ whole genome shotgun (WGS) entry which is preliminary data.</text>
</comment>
<dbReference type="Proteomes" id="UP000192328">
    <property type="component" value="Unassembled WGS sequence"/>
</dbReference>